<dbReference type="SMART" id="SM00355">
    <property type="entry name" value="ZnF_C2H2"/>
    <property type="match status" value="2"/>
</dbReference>
<dbReference type="InterPro" id="IPR013087">
    <property type="entry name" value="Znf_C2H2_type"/>
</dbReference>
<feature type="domain" description="C2H2-type" evidence="2">
    <location>
        <begin position="70"/>
        <end position="93"/>
    </location>
</feature>
<dbReference type="EMBL" id="VSWD01000011">
    <property type="protein sequence ID" value="KAK3087409.1"/>
    <property type="molecule type" value="Genomic_DNA"/>
</dbReference>
<feature type="coiled-coil region" evidence="1">
    <location>
        <begin position="285"/>
        <end position="319"/>
    </location>
</feature>
<keyword evidence="4" id="KW-1185">Reference proteome</keyword>
<reference evidence="3" key="1">
    <citation type="submission" date="2019-08" db="EMBL/GenBank/DDBJ databases">
        <title>The improved chromosome-level genome for the pearl oyster Pinctada fucata martensii using PacBio sequencing and Hi-C.</title>
        <authorList>
            <person name="Zheng Z."/>
        </authorList>
    </citation>
    <scope>NUCLEOTIDE SEQUENCE</scope>
    <source>
        <strain evidence="3">ZZ-2019</strain>
        <tissue evidence="3">Adductor muscle</tissue>
    </source>
</reference>
<dbReference type="Proteomes" id="UP001186944">
    <property type="component" value="Unassembled WGS sequence"/>
</dbReference>
<dbReference type="AlphaFoldDB" id="A0AA88XKF1"/>
<protein>
    <recommendedName>
        <fullName evidence="2">C2H2-type domain-containing protein</fullName>
    </recommendedName>
</protein>
<evidence type="ECO:0000256" key="1">
    <source>
        <dbReference type="SAM" id="Coils"/>
    </source>
</evidence>
<organism evidence="3 4">
    <name type="scientific">Pinctada imbricata</name>
    <name type="common">Atlantic pearl-oyster</name>
    <name type="synonym">Pinctada martensii</name>
    <dbReference type="NCBI Taxonomy" id="66713"/>
    <lineage>
        <taxon>Eukaryota</taxon>
        <taxon>Metazoa</taxon>
        <taxon>Spiralia</taxon>
        <taxon>Lophotrochozoa</taxon>
        <taxon>Mollusca</taxon>
        <taxon>Bivalvia</taxon>
        <taxon>Autobranchia</taxon>
        <taxon>Pteriomorphia</taxon>
        <taxon>Pterioida</taxon>
        <taxon>Pterioidea</taxon>
        <taxon>Pteriidae</taxon>
        <taxon>Pinctada</taxon>
    </lineage>
</organism>
<sequence>MEDALDLMVDMEEVAEMIALEQQQIEFFYHPGLMSCPIDGCNPDLKFYSKGKWQRHWEEKHTLSSVKYLCSVKGCGTTCKRRADMRAHIKLRHERDVDRAEQVLNKCEKKIMENRGYINPGFFTYKGRTQRASSAATEEVPPTMDIPAPVVQKTSQDAVQDKEEVPEKAAQEVMQEAMQEAMQETTQEVTQEVSQEATQNVIQQGGSSSLVQNAHVDQRIVCARISKKEVTTQTTCLDYATTTLVIPPPPDNATELQLHIMWLCNLMDQTGRARELAKRKLDKMTEDSRVSLEQERKRRRELEAENQELKRQLTEMDWRSTLFSGLEE</sequence>
<accession>A0AA88XKF1</accession>
<keyword evidence="1" id="KW-0175">Coiled coil</keyword>
<evidence type="ECO:0000313" key="4">
    <source>
        <dbReference type="Proteomes" id="UP001186944"/>
    </source>
</evidence>
<proteinExistence type="predicted"/>
<evidence type="ECO:0000259" key="2">
    <source>
        <dbReference type="PROSITE" id="PS00028"/>
    </source>
</evidence>
<dbReference type="PROSITE" id="PS00028">
    <property type="entry name" value="ZINC_FINGER_C2H2_1"/>
    <property type="match status" value="1"/>
</dbReference>
<evidence type="ECO:0000313" key="3">
    <source>
        <dbReference type="EMBL" id="KAK3087409.1"/>
    </source>
</evidence>
<comment type="caution">
    <text evidence="3">The sequence shown here is derived from an EMBL/GenBank/DDBJ whole genome shotgun (WGS) entry which is preliminary data.</text>
</comment>
<name>A0AA88XKF1_PINIB</name>
<gene>
    <name evidence="3" type="ORF">FSP39_005535</name>
</gene>